<reference evidence="4" key="1">
    <citation type="submission" date="2023-07" db="EMBL/GenBank/DDBJ databases">
        <title>Black Yeasts Isolated from many extreme environments.</title>
        <authorList>
            <person name="Coleine C."/>
            <person name="Stajich J.E."/>
            <person name="Selbmann L."/>
        </authorList>
    </citation>
    <scope>NUCLEOTIDE SEQUENCE</scope>
    <source>
        <strain evidence="4">CCFEE 5485</strain>
    </source>
</reference>
<dbReference type="PRINTS" id="PR00080">
    <property type="entry name" value="SDRFAMILY"/>
</dbReference>
<evidence type="ECO:0000256" key="2">
    <source>
        <dbReference type="ARBA" id="ARBA00022857"/>
    </source>
</evidence>
<evidence type="ECO:0000256" key="3">
    <source>
        <dbReference type="ARBA" id="ARBA00023002"/>
    </source>
</evidence>
<dbReference type="PRINTS" id="PR00081">
    <property type="entry name" value="GDHRDH"/>
</dbReference>
<dbReference type="SUPFAM" id="SSF51735">
    <property type="entry name" value="NAD(P)-binding Rossmann-fold domains"/>
    <property type="match status" value="1"/>
</dbReference>
<dbReference type="Gene3D" id="3.40.50.720">
    <property type="entry name" value="NAD(P)-binding Rossmann-like Domain"/>
    <property type="match status" value="1"/>
</dbReference>
<dbReference type="Proteomes" id="UP001274830">
    <property type="component" value="Unassembled WGS sequence"/>
</dbReference>
<dbReference type="InterPro" id="IPR036291">
    <property type="entry name" value="NAD(P)-bd_dom_sf"/>
</dbReference>
<dbReference type="GO" id="GO:0016491">
    <property type="term" value="F:oxidoreductase activity"/>
    <property type="evidence" value="ECO:0007669"/>
    <property type="project" value="UniProtKB-KW"/>
</dbReference>
<sequence length="265" mass="28087">MSTDAKPLVGKVALETGSGRGMGAAIVLKYASHGADVVINYHSSADAAEHIAETARSCGVRAVCVKGDVSKAEDIKHLFEDAKKEFGKIDIVYSNSGIEHFDEVDKVTVEAFDKVFAINVRGQFLVAQQAYEHLSNDGRLILMSSISAVSGLPRHAIYAASKAAITGMVKCLAWDFGKRNITVNCIAPGGIKTDMYTEAAKDYFPGGDQMSEEEIDKTISGTAPLGRPGYPDDIAGLAALIASPEAKWMTGQTFHCSGGAHMGKA</sequence>
<proteinExistence type="inferred from homology"/>
<dbReference type="PANTHER" id="PTHR43639">
    <property type="entry name" value="OXIDOREDUCTASE, SHORT-CHAIN DEHYDROGENASE/REDUCTASE FAMILY (AFU_ORTHOLOGUE AFUA_5G02870)"/>
    <property type="match status" value="1"/>
</dbReference>
<name>A0AAE0WN80_9PEZI</name>
<keyword evidence="3" id="KW-0560">Oxidoreductase</keyword>
<gene>
    <name evidence="4" type="ORF">LTR78_005186</name>
</gene>
<dbReference type="PANTHER" id="PTHR43639:SF1">
    <property type="entry name" value="SHORT-CHAIN DEHYDROGENASE_REDUCTASE FAMILY PROTEIN"/>
    <property type="match status" value="1"/>
</dbReference>
<keyword evidence="5" id="KW-1185">Reference proteome</keyword>
<evidence type="ECO:0000256" key="1">
    <source>
        <dbReference type="ARBA" id="ARBA00006484"/>
    </source>
</evidence>
<evidence type="ECO:0000313" key="5">
    <source>
        <dbReference type="Proteomes" id="UP001274830"/>
    </source>
</evidence>
<organism evidence="4 5">
    <name type="scientific">Recurvomyces mirabilis</name>
    <dbReference type="NCBI Taxonomy" id="574656"/>
    <lineage>
        <taxon>Eukaryota</taxon>
        <taxon>Fungi</taxon>
        <taxon>Dikarya</taxon>
        <taxon>Ascomycota</taxon>
        <taxon>Pezizomycotina</taxon>
        <taxon>Dothideomycetes</taxon>
        <taxon>Dothideomycetidae</taxon>
        <taxon>Mycosphaerellales</taxon>
        <taxon>Teratosphaeriaceae</taxon>
        <taxon>Recurvomyces</taxon>
    </lineage>
</organism>
<comment type="caution">
    <text evidence="4">The sequence shown here is derived from an EMBL/GenBank/DDBJ whole genome shotgun (WGS) entry which is preliminary data.</text>
</comment>
<protein>
    <recommendedName>
        <fullName evidence="6">Tetrahydroxynaphthalene reductase</fullName>
    </recommendedName>
</protein>
<evidence type="ECO:0000313" key="4">
    <source>
        <dbReference type="EMBL" id="KAK3674842.1"/>
    </source>
</evidence>
<accession>A0AAE0WN80</accession>
<dbReference type="PROSITE" id="PS00061">
    <property type="entry name" value="ADH_SHORT"/>
    <property type="match status" value="1"/>
</dbReference>
<dbReference type="AlphaFoldDB" id="A0AAE0WN80"/>
<dbReference type="InterPro" id="IPR002347">
    <property type="entry name" value="SDR_fam"/>
</dbReference>
<dbReference type="InterPro" id="IPR020904">
    <property type="entry name" value="Sc_DH/Rdtase_CS"/>
</dbReference>
<keyword evidence="2" id="KW-0521">NADP</keyword>
<comment type="similarity">
    <text evidence="1">Belongs to the short-chain dehydrogenases/reductases (SDR) family.</text>
</comment>
<evidence type="ECO:0008006" key="6">
    <source>
        <dbReference type="Google" id="ProtNLM"/>
    </source>
</evidence>
<dbReference type="Pfam" id="PF13561">
    <property type="entry name" value="adh_short_C2"/>
    <property type="match status" value="1"/>
</dbReference>
<dbReference type="EMBL" id="JAUTXT010000017">
    <property type="protein sequence ID" value="KAK3674842.1"/>
    <property type="molecule type" value="Genomic_DNA"/>
</dbReference>
<dbReference type="FunFam" id="3.40.50.720:FF:000084">
    <property type="entry name" value="Short-chain dehydrogenase reductase"/>
    <property type="match status" value="1"/>
</dbReference>